<dbReference type="AlphaFoldDB" id="A0A2A6C6G3"/>
<evidence type="ECO:0000313" key="1">
    <source>
        <dbReference type="EnsemblMetazoa" id="PPA34875.1"/>
    </source>
</evidence>
<dbReference type="EnsemblMetazoa" id="PPA34875.1">
    <property type="protein sequence ID" value="PPA34875.1"/>
    <property type="gene ID" value="WBGene00273244"/>
</dbReference>
<protein>
    <submittedName>
        <fullName evidence="1">Uncharacterized protein</fullName>
    </submittedName>
</protein>
<sequence length="94" mass="10314">ALSFILLTRESKRSSELNFAIKDPSIVLENHCAMQSVRVYSILLVVLVAYVYAQACFDLAADCSCKLALCVNPVYLKLMTKMCNLSCAICTVTG</sequence>
<proteinExistence type="predicted"/>
<gene>
    <name evidence="1" type="primary">WBGene00273244</name>
</gene>
<reference evidence="2" key="1">
    <citation type="journal article" date="2008" name="Nat. Genet.">
        <title>The Pristionchus pacificus genome provides a unique perspective on nematode lifestyle and parasitism.</title>
        <authorList>
            <person name="Dieterich C."/>
            <person name="Clifton S.W."/>
            <person name="Schuster L.N."/>
            <person name="Chinwalla A."/>
            <person name="Delehaunty K."/>
            <person name="Dinkelacker I."/>
            <person name="Fulton L."/>
            <person name="Fulton R."/>
            <person name="Godfrey J."/>
            <person name="Minx P."/>
            <person name="Mitreva M."/>
            <person name="Roeseler W."/>
            <person name="Tian H."/>
            <person name="Witte H."/>
            <person name="Yang S.P."/>
            <person name="Wilson R.K."/>
            <person name="Sommer R.J."/>
        </authorList>
    </citation>
    <scope>NUCLEOTIDE SEQUENCE [LARGE SCALE GENOMIC DNA]</scope>
    <source>
        <strain evidence="2">PS312</strain>
    </source>
</reference>
<dbReference type="Proteomes" id="UP000005239">
    <property type="component" value="Unassembled WGS sequence"/>
</dbReference>
<keyword evidence="2" id="KW-1185">Reference proteome</keyword>
<evidence type="ECO:0000313" key="2">
    <source>
        <dbReference type="Proteomes" id="UP000005239"/>
    </source>
</evidence>
<accession>A0A8R1YNU4</accession>
<dbReference type="OrthoDB" id="5819406at2759"/>
<accession>A0A2A6C6G3</accession>
<reference evidence="1" key="2">
    <citation type="submission" date="2022-06" db="UniProtKB">
        <authorList>
            <consortium name="EnsemblMetazoa"/>
        </authorList>
    </citation>
    <scope>IDENTIFICATION</scope>
    <source>
        <strain evidence="1">PS312</strain>
    </source>
</reference>
<name>A0A2A6C6G3_PRIPA</name>
<organism evidence="1 2">
    <name type="scientific">Pristionchus pacificus</name>
    <name type="common">Parasitic nematode worm</name>
    <dbReference type="NCBI Taxonomy" id="54126"/>
    <lineage>
        <taxon>Eukaryota</taxon>
        <taxon>Metazoa</taxon>
        <taxon>Ecdysozoa</taxon>
        <taxon>Nematoda</taxon>
        <taxon>Chromadorea</taxon>
        <taxon>Rhabditida</taxon>
        <taxon>Rhabditina</taxon>
        <taxon>Diplogasteromorpha</taxon>
        <taxon>Diplogasteroidea</taxon>
        <taxon>Neodiplogasteridae</taxon>
        <taxon>Pristionchus</taxon>
    </lineage>
</organism>